<keyword evidence="4 7" id="KW-0812">Transmembrane</keyword>
<dbReference type="PRINTS" id="PR01837">
    <property type="entry name" value="MGTCSAPBPROT"/>
</dbReference>
<evidence type="ECO:0000256" key="7">
    <source>
        <dbReference type="SAM" id="Phobius"/>
    </source>
</evidence>
<keyword evidence="6 7" id="KW-0472">Membrane</keyword>
<evidence type="ECO:0000313" key="10">
    <source>
        <dbReference type="Proteomes" id="UP000178534"/>
    </source>
</evidence>
<name>A0A1G2DCP4_9BACT</name>
<evidence type="ECO:0000256" key="6">
    <source>
        <dbReference type="ARBA" id="ARBA00023136"/>
    </source>
</evidence>
<evidence type="ECO:0000256" key="4">
    <source>
        <dbReference type="ARBA" id="ARBA00022692"/>
    </source>
</evidence>
<dbReference type="PANTHER" id="PTHR33778:SF1">
    <property type="entry name" value="MAGNESIUM TRANSPORTER YHID-RELATED"/>
    <property type="match status" value="1"/>
</dbReference>
<reference evidence="9 10" key="1">
    <citation type="journal article" date="2016" name="Nat. Commun.">
        <title>Thousands of microbial genomes shed light on interconnected biogeochemical processes in an aquifer system.</title>
        <authorList>
            <person name="Anantharaman K."/>
            <person name="Brown C.T."/>
            <person name="Hug L.A."/>
            <person name="Sharon I."/>
            <person name="Castelle C.J."/>
            <person name="Probst A.J."/>
            <person name="Thomas B.C."/>
            <person name="Singh A."/>
            <person name="Wilkins M.J."/>
            <person name="Karaoz U."/>
            <person name="Brodie E.L."/>
            <person name="Williams K.H."/>
            <person name="Hubbard S.S."/>
            <person name="Banfield J.F."/>
        </authorList>
    </citation>
    <scope>NUCLEOTIDE SEQUENCE [LARGE SCALE GENOMIC DNA]</scope>
</reference>
<dbReference type="InterPro" id="IPR049177">
    <property type="entry name" value="MgtC_SapB_SrpB_YhiD_N"/>
</dbReference>
<proteinExistence type="inferred from homology"/>
<dbReference type="Proteomes" id="UP000178534">
    <property type="component" value="Unassembled WGS sequence"/>
</dbReference>
<feature type="domain" description="MgtC/SapB/SrpB/YhiD N-terminal" evidence="8">
    <location>
        <begin position="15"/>
        <end position="141"/>
    </location>
</feature>
<evidence type="ECO:0000256" key="1">
    <source>
        <dbReference type="ARBA" id="ARBA00004651"/>
    </source>
</evidence>
<evidence type="ECO:0000256" key="5">
    <source>
        <dbReference type="ARBA" id="ARBA00022989"/>
    </source>
</evidence>
<keyword evidence="3" id="KW-1003">Cell membrane</keyword>
<dbReference type="GO" id="GO:0005886">
    <property type="term" value="C:plasma membrane"/>
    <property type="evidence" value="ECO:0007669"/>
    <property type="project" value="UniProtKB-SubCell"/>
</dbReference>
<evidence type="ECO:0000256" key="2">
    <source>
        <dbReference type="ARBA" id="ARBA00009298"/>
    </source>
</evidence>
<dbReference type="InterPro" id="IPR003416">
    <property type="entry name" value="MgtC/SapB/SrpB/YhiD_fam"/>
</dbReference>
<gene>
    <name evidence="9" type="ORF">A2942_04205</name>
</gene>
<evidence type="ECO:0000313" key="9">
    <source>
        <dbReference type="EMBL" id="OGZ11386.1"/>
    </source>
</evidence>
<dbReference type="Pfam" id="PF02308">
    <property type="entry name" value="MgtC"/>
    <property type="match status" value="1"/>
</dbReference>
<comment type="subcellular location">
    <subcellularLocation>
        <location evidence="1">Cell membrane</location>
        <topology evidence="1">Multi-pass membrane protein</topology>
    </subcellularLocation>
</comment>
<keyword evidence="5 7" id="KW-1133">Transmembrane helix</keyword>
<feature type="transmembrane region" description="Helical" evidence="7">
    <location>
        <begin position="73"/>
        <end position="91"/>
    </location>
</feature>
<organism evidence="9 10">
    <name type="scientific">Candidatus Lloydbacteria bacterium RIFCSPLOWO2_01_FULL_50_20</name>
    <dbReference type="NCBI Taxonomy" id="1798665"/>
    <lineage>
        <taxon>Bacteria</taxon>
        <taxon>Candidatus Lloydiibacteriota</taxon>
    </lineage>
</organism>
<dbReference type="PANTHER" id="PTHR33778">
    <property type="entry name" value="PROTEIN MGTC"/>
    <property type="match status" value="1"/>
</dbReference>
<comment type="similarity">
    <text evidence="2">Belongs to the MgtC/SapB family.</text>
</comment>
<feature type="transmembrane region" description="Helical" evidence="7">
    <location>
        <begin position="40"/>
        <end position="61"/>
    </location>
</feature>
<evidence type="ECO:0000256" key="3">
    <source>
        <dbReference type="ARBA" id="ARBA00022475"/>
    </source>
</evidence>
<dbReference type="EMBL" id="MHLP01000038">
    <property type="protein sequence ID" value="OGZ11386.1"/>
    <property type="molecule type" value="Genomic_DNA"/>
</dbReference>
<sequence length="171" mass="18826">MELFAVSEWDLVLRLTVAAFLGLLVGAERSRVGKRAGMRTYALVALGAALFVVIAGVISYQYAETFVFDPLRVMSQIVVGIGFLGAGVIFVQRQILTGLTTAAGLWVVAAVGAAAGFGLYVIAAYVTFLTLVIFEVLWYVEERFVRTARTDIEEEFIESARRPRREHENES</sequence>
<accession>A0A1G2DCP4</accession>
<feature type="transmembrane region" description="Helical" evidence="7">
    <location>
        <begin position="122"/>
        <end position="140"/>
    </location>
</feature>
<dbReference type="STRING" id="1798665.A2942_04205"/>
<comment type="caution">
    <text evidence="9">The sequence shown here is derived from an EMBL/GenBank/DDBJ whole genome shotgun (WGS) entry which is preliminary data.</text>
</comment>
<evidence type="ECO:0000259" key="8">
    <source>
        <dbReference type="Pfam" id="PF02308"/>
    </source>
</evidence>
<feature type="transmembrane region" description="Helical" evidence="7">
    <location>
        <begin position="98"/>
        <end position="116"/>
    </location>
</feature>
<feature type="transmembrane region" description="Helical" evidence="7">
    <location>
        <begin position="12"/>
        <end position="28"/>
    </location>
</feature>
<dbReference type="AlphaFoldDB" id="A0A1G2DCP4"/>
<protein>
    <recommendedName>
        <fullName evidence="8">MgtC/SapB/SrpB/YhiD N-terminal domain-containing protein</fullName>
    </recommendedName>
</protein>